<gene>
    <name evidence="1" type="ORF">LTR69_007554</name>
</gene>
<evidence type="ECO:0008006" key="3">
    <source>
        <dbReference type="Google" id="ProtNLM"/>
    </source>
</evidence>
<reference evidence="1 2" key="1">
    <citation type="submission" date="2023-08" db="EMBL/GenBank/DDBJ databases">
        <title>Black Yeasts Isolated from many extreme environments.</title>
        <authorList>
            <person name="Coleine C."/>
            <person name="Stajich J.E."/>
            <person name="Selbmann L."/>
        </authorList>
    </citation>
    <scope>NUCLEOTIDE SEQUENCE [LARGE SCALE GENOMIC DNA]</scope>
    <source>
        <strain evidence="1 2">CCFEE 6328</strain>
    </source>
</reference>
<evidence type="ECO:0000313" key="2">
    <source>
        <dbReference type="Proteomes" id="UP001345691"/>
    </source>
</evidence>
<evidence type="ECO:0000313" key="1">
    <source>
        <dbReference type="EMBL" id="KAK5056916.1"/>
    </source>
</evidence>
<dbReference type="Proteomes" id="UP001345691">
    <property type="component" value="Unassembled WGS sequence"/>
</dbReference>
<proteinExistence type="predicted"/>
<protein>
    <recommendedName>
        <fullName evidence="3">Fe2OG dioxygenase domain-containing protein</fullName>
    </recommendedName>
</protein>
<comment type="caution">
    <text evidence="1">The sequence shown here is derived from an EMBL/GenBank/DDBJ whole genome shotgun (WGS) entry which is preliminary data.</text>
</comment>
<name>A0ABR0J5K9_9EURO</name>
<organism evidence="1 2">
    <name type="scientific">Exophiala sideris</name>
    <dbReference type="NCBI Taxonomy" id="1016849"/>
    <lineage>
        <taxon>Eukaryota</taxon>
        <taxon>Fungi</taxon>
        <taxon>Dikarya</taxon>
        <taxon>Ascomycota</taxon>
        <taxon>Pezizomycotina</taxon>
        <taxon>Eurotiomycetes</taxon>
        <taxon>Chaetothyriomycetidae</taxon>
        <taxon>Chaetothyriales</taxon>
        <taxon>Herpotrichiellaceae</taxon>
        <taxon>Exophiala</taxon>
    </lineage>
</organism>
<sequence>MIDAYTPNGKSFPQIPVWRYNLGLGDGQGSFPSKSCALQQMVHVGRDRGIKLRTAGNVSKMAAETVVLPVAVSTHAFTKIEPFKEKSPLQTSFNPSQHLCFEPPKSFVTLKELLLSENDAISPVAITEPFPLFTLDGVTQMRADLFRKEVVEKHGNRTLKHCYKMRGYSRDTPFVDSVWRHEDVINACSRAAGVELEVVFDYEIAHINVQVDALEDDMALGEAMPPASPPNQSTVTKPAAIDHSEELSSVGLWHKDSYPWVCVCMLSDPSNMVGGETGLKKGDGSIAKYRGPQVGWAVMMQGGCIEHIALKAKGTGERVTMVTSFRPKDPNSKDVSNLGNVKKSSSWDALFKQWSMYRLDVLEKRAKYLRERIQKGDLPAMEIAKLMPKWNEEQFAYMNHTAVEMTGGGNEGSQY</sequence>
<dbReference type="EMBL" id="JAVRRF010000017">
    <property type="protein sequence ID" value="KAK5056916.1"/>
    <property type="molecule type" value="Genomic_DNA"/>
</dbReference>
<keyword evidence="2" id="KW-1185">Reference proteome</keyword>
<accession>A0ABR0J5K9</accession>
<dbReference type="PANTHER" id="PTHR41677">
    <property type="entry name" value="YALI0B19030P"/>
    <property type="match status" value="1"/>
</dbReference>
<dbReference type="PANTHER" id="PTHR41677:SF1">
    <property type="entry name" value="FE2OG DIOXYGENASE DOMAIN-CONTAINING PROTEIN"/>
    <property type="match status" value="1"/>
</dbReference>